<organism evidence="2 3">
    <name type="scientific">Deinococcus lacus</name>
    <dbReference type="NCBI Taxonomy" id="392561"/>
    <lineage>
        <taxon>Bacteria</taxon>
        <taxon>Thermotogati</taxon>
        <taxon>Deinococcota</taxon>
        <taxon>Deinococci</taxon>
        <taxon>Deinococcales</taxon>
        <taxon>Deinococcaceae</taxon>
        <taxon>Deinococcus</taxon>
    </lineage>
</organism>
<evidence type="ECO:0000313" key="3">
    <source>
        <dbReference type="Proteomes" id="UP001596297"/>
    </source>
</evidence>
<name>A0ABW1YAU4_9DEIO</name>
<gene>
    <name evidence="2" type="ORF">ACFP81_04010</name>
</gene>
<feature type="signal peptide" evidence="1">
    <location>
        <begin position="1"/>
        <end position="20"/>
    </location>
</feature>
<keyword evidence="3" id="KW-1185">Reference proteome</keyword>
<dbReference type="EMBL" id="JBHSWD010000001">
    <property type="protein sequence ID" value="MFC6591269.1"/>
    <property type="molecule type" value="Genomic_DNA"/>
</dbReference>
<keyword evidence="1" id="KW-0732">Signal</keyword>
<protein>
    <recommendedName>
        <fullName evidence="4">PepSY domain-containing protein</fullName>
    </recommendedName>
</protein>
<dbReference type="Proteomes" id="UP001596297">
    <property type="component" value="Unassembled WGS sequence"/>
</dbReference>
<evidence type="ECO:0000313" key="2">
    <source>
        <dbReference type="EMBL" id="MFC6591269.1"/>
    </source>
</evidence>
<sequence>MKLTSPLLLAAALLASSAAADTVTAAVRSEANALARQYTGKVCRADYDLDTERYSRPMSAEQLKAKRTEIYNDWKEDLAEDAQEDHSTYEVHYQGNRVWAWQTDTKGKTEFKVVTLSATGERELSCDL</sequence>
<accession>A0ABW1YAU4</accession>
<proteinExistence type="predicted"/>
<comment type="caution">
    <text evidence="2">The sequence shown here is derived from an EMBL/GenBank/DDBJ whole genome shotgun (WGS) entry which is preliminary data.</text>
</comment>
<dbReference type="RefSeq" id="WP_380082274.1">
    <property type="nucleotide sequence ID" value="NZ_JBHSWD010000001.1"/>
</dbReference>
<evidence type="ECO:0000256" key="1">
    <source>
        <dbReference type="SAM" id="SignalP"/>
    </source>
</evidence>
<feature type="chain" id="PRO_5045810885" description="PepSY domain-containing protein" evidence="1">
    <location>
        <begin position="21"/>
        <end position="128"/>
    </location>
</feature>
<reference evidence="3" key="1">
    <citation type="journal article" date="2019" name="Int. J. Syst. Evol. Microbiol.">
        <title>The Global Catalogue of Microorganisms (GCM) 10K type strain sequencing project: providing services to taxonomists for standard genome sequencing and annotation.</title>
        <authorList>
            <consortium name="The Broad Institute Genomics Platform"/>
            <consortium name="The Broad Institute Genome Sequencing Center for Infectious Disease"/>
            <person name="Wu L."/>
            <person name="Ma J."/>
        </authorList>
    </citation>
    <scope>NUCLEOTIDE SEQUENCE [LARGE SCALE GENOMIC DNA]</scope>
    <source>
        <strain evidence="3">CGMCC 1.15772</strain>
    </source>
</reference>
<evidence type="ECO:0008006" key="4">
    <source>
        <dbReference type="Google" id="ProtNLM"/>
    </source>
</evidence>